<dbReference type="Proteomes" id="UP000251889">
    <property type="component" value="Unassembled WGS sequence"/>
</dbReference>
<dbReference type="EMBL" id="QMFY01000005">
    <property type="protein sequence ID" value="RAW01094.1"/>
    <property type="molecule type" value="Genomic_DNA"/>
</dbReference>
<dbReference type="AlphaFoldDB" id="A0A364Y441"/>
<comment type="caution">
    <text evidence="1">The sequence shown here is derived from an EMBL/GenBank/DDBJ whole genome shotgun (WGS) entry which is preliminary data.</text>
</comment>
<evidence type="ECO:0000313" key="2">
    <source>
        <dbReference type="Proteomes" id="UP000251889"/>
    </source>
</evidence>
<dbReference type="RefSeq" id="WP_112747249.1">
    <property type="nucleotide sequence ID" value="NZ_QMFY01000005.1"/>
</dbReference>
<evidence type="ECO:0000313" key="1">
    <source>
        <dbReference type="EMBL" id="RAW01094.1"/>
    </source>
</evidence>
<proteinExistence type="predicted"/>
<organism evidence="1 2">
    <name type="scientific">Pseudochryseolinea flava</name>
    <dbReference type="NCBI Taxonomy" id="2059302"/>
    <lineage>
        <taxon>Bacteria</taxon>
        <taxon>Pseudomonadati</taxon>
        <taxon>Bacteroidota</taxon>
        <taxon>Cytophagia</taxon>
        <taxon>Cytophagales</taxon>
        <taxon>Fulvivirgaceae</taxon>
        <taxon>Pseudochryseolinea</taxon>
    </lineage>
</organism>
<keyword evidence="2" id="KW-1185">Reference proteome</keyword>
<sequence length="99" mass="11416">MEKMHIVNFLRERKKGAYAVLVEAYADIITSTPITLALKIVRDDLERECHEVIELKYFSFAKAVARFKKRSARVSSTKPAFKDAIEENNNRSVPGRFKI</sequence>
<name>A0A364Y441_9BACT</name>
<reference evidence="1 2" key="1">
    <citation type="submission" date="2018-06" db="EMBL/GenBank/DDBJ databases">
        <title>Chryseolinea flavus sp. nov., a member of the phylum Bacteroidetes isolated from soil.</title>
        <authorList>
            <person name="Li Y."/>
            <person name="Wang J."/>
        </authorList>
    </citation>
    <scope>NUCLEOTIDE SEQUENCE [LARGE SCALE GENOMIC DNA]</scope>
    <source>
        <strain evidence="1 2">SDU1-6</strain>
    </source>
</reference>
<protein>
    <submittedName>
        <fullName evidence="1">Uncharacterized protein</fullName>
    </submittedName>
</protein>
<accession>A0A364Y441</accession>
<gene>
    <name evidence="1" type="ORF">DQQ10_12765</name>
</gene>